<accession>A0A4R4K730</accession>
<proteinExistence type="predicted"/>
<dbReference type="SUPFAM" id="SSF51445">
    <property type="entry name" value="(Trans)glycosidases"/>
    <property type="match status" value="1"/>
</dbReference>
<comment type="caution">
    <text evidence="2">The sequence shown here is derived from an EMBL/GenBank/DDBJ whole genome shotgun (WGS) entry which is preliminary data.</text>
</comment>
<reference evidence="2 3" key="1">
    <citation type="submission" date="2019-02" db="EMBL/GenBank/DDBJ databases">
        <title>Arundinibacter roseus gen. nov., sp. nov., a new member of the family Cytophagaceae.</title>
        <authorList>
            <person name="Szuroczki S."/>
            <person name="Khayer B."/>
            <person name="Sproer C."/>
            <person name="Toumi M."/>
            <person name="Szabo A."/>
            <person name="Felfoldi T."/>
            <person name="Schumann P."/>
            <person name="Toth E."/>
        </authorList>
    </citation>
    <scope>NUCLEOTIDE SEQUENCE [LARGE SCALE GENOMIC DNA]</scope>
    <source>
        <strain evidence="2 3">DMA-k-7a</strain>
    </source>
</reference>
<protein>
    <recommendedName>
        <fullName evidence="4">Glycoside hydrolase family 42 N-terminal domain-containing protein</fullName>
    </recommendedName>
</protein>
<evidence type="ECO:0000313" key="2">
    <source>
        <dbReference type="EMBL" id="TDB63298.1"/>
    </source>
</evidence>
<feature type="chain" id="PRO_5020883080" description="Glycoside hydrolase family 42 N-terminal domain-containing protein" evidence="1">
    <location>
        <begin position="20"/>
        <end position="593"/>
    </location>
</feature>
<name>A0A4R4K730_9BACT</name>
<organism evidence="2 3">
    <name type="scientific">Arundinibacter roseus</name>
    <dbReference type="NCBI Taxonomy" id="2070510"/>
    <lineage>
        <taxon>Bacteria</taxon>
        <taxon>Pseudomonadati</taxon>
        <taxon>Bacteroidota</taxon>
        <taxon>Cytophagia</taxon>
        <taxon>Cytophagales</taxon>
        <taxon>Spirosomataceae</taxon>
        <taxon>Arundinibacter</taxon>
    </lineage>
</organism>
<dbReference type="Proteomes" id="UP000295706">
    <property type="component" value="Unassembled WGS sequence"/>
</dbReference>
<dbReference type="RefSeq" id="WP_132119530.1">
    <property type="nucleotide sequence ID" value="NZ_SMJU01000010.1"/>
</dbReference>
<keyword evidence="1" id="KW-0732">Signal</keyword>
<dbReference type="EMBL" id="SMJU01000010">
    <property type="protein sequence ID" value="TDB63298.1"/>
    <property type="molecule type" value="Genomic_DNA"/>
</dbReference>
<feature type="signal peptide" evidence="1">
    <location>
        <begin position="1"/>
        <end position="19"/>
    </location>
</feature>
<evidence type="ECO:0008006" key="4">
    <source>
        <dbReference type="Google" id="ProtNLM"/>
    </source>
</evidence>
<dbReference type="Gene3D" id="3.20.20.80">
    <property type="entry name" value="Glycosidases"/>
    <property type="match status" value="1"/>
</dbReference>
<keyword evidence="3" id="KW-1185">Reference proteome</keyword>
<evidence type="ECO:0000256" key="1">
    <source>
        <dbReference type="SAM" id="SignalP"/>
    </source>
</evidence>
<dbReference type="OrthoDB" id="920427at2"/>
<sequence length="593" mass="66298">MKKMLWGLLLLLGPVAGHSQTTLTFPKGKIASQDWVKTYVDSVLNRPGLPPTIPVTPPVITDPDLLPCEAGPEIRSIFEISQTTARIQFHGKNVFGLNFQISKAGQLVRSGQIKPSSSVIQVQYSRLEPGIYTLTLSGSTCTGSDQKDFLIPAKETGVVIPDRVVPPVSAERGTYELFMNLTGFGYEPSAQNGLHHDWPERIDAFQYEWGYGITGIRLNIRWNEWEPTQGNFTRQGLQKVIAYCRARGLKLSVLFWPWRKEGDNFIPEGHYVTGHRGKQHEFETDKRMGSLASGLMNAKIYTAVRELSAELNTYEGAYYLSIGTASAEEFTNPVVGEGYGGAKEITGFEPVFQEGFRKFRQAKNLPYARPYIVEWENGAALDMGTDLGKDFARFISLTLTRYFENFTKAVKDGSSGKILSVYSYPDAGSPQNAWYLHANFASQAASADGMFGTDGNDRWDNSRKLLVNAVNLGMGKISMNEFDPFDLSSDGYCTGINLGQLEREFEKSYVAGVQVIHLSMSFCPAEIRGMEPHLRYLSEKYIGKPYVRPDRPVTEVSITPAYWQGKDIFAPAWTGTNYLRPVDDEFWGEARKD</sequence>
<dbReference type="InterPro" id="IPR017853">
    <property type="entry name" value="GH"/>
</dbReference>
<dbReference type="AlphaFoldDB" id="A0A4R4K730"/>
<gene>
    <name evidence="2" type="ORF">EZE20_16115</name>
</gene>
<evidence type="ECO:0000313" key="3">
    <source>
        <dbReference type="Proteomes" id="UP000295706"/>
    </source>
</evidence>